<accession>A0A8X6SH71</accession>
<dbReference type="EMBL" id="BMAU01021304">
    <property type="protein sequence ID" value="GFY11145.1"/>
    <property type="molecule type" value="Genomic_DNA"/>
</dbReference>
<evidence type="ECO:0000313" key="2">
    <source>
        <dbReference type="EMBL" id="GFY11145.1"/>
    </source>
</evidence>
<evidence type="ECO:0000256" key="1">
    <source>
        <dbReference type="SAM" id="MobiDB-lite"/>
    </source>
</evidence>
<organism evidence="2 3">
    <name type="scientific">Trichonephila clavipes</name>
    <name type="common">Golden silk orbweaver</name>
    <name type="synonym">Nephila clavipes</name>
    <dbReference type="NCBI Taxonomy" id="2585209"/>
    <lineage>
        <taxon>Eukaryota</taxon>
        <taxon>Metazoa</taxon>
        <taxon>Ecdysozoa</taxon>
        <taxon>Arthropoda</taxon>
        <taxon>Chelicerata</taxon>
        <taxon>Arachnida</taxon>
        <taxon>Araneae</taxon>
        <taxon>Araneomorphae</taxon>
        <taxon>Entelegynae</taxon>
        <taxon>Araneoidea</taxon>
        <taxon>Nephilidae</taxon>
        <taxon>Trichonephila</taxon>
    </lineage>
</organism>
<protein>
    <submittedName>
        <fullName evidence="2">Uncharacterized protein</fullName>
    </submittedName>
</protein>
<evidence type="ECO:0000313" key="3">
    <source>
        <dbReference type="Proteomes" id="UP000887159"/>
    </source>
</evidence>
<dbReference type="Proteomes" id="UP000887159">
    <property type="component" value="Unassembled WGS sequence"/>
</dbReference>
<feature type="region of interest" description="Disordered" evidence="1">
    <location>
        <begin position="127"/>
        <end position="167"/>
    </location>
</feature>
<gene>
    <name evidence="2" type="ORF">TNCV_4471311</name>
</gene>
<sequence length="167" mass="18617">MASNLRSCVILLKDDTLDALNIGADLRNITLVIKITDDVNMKCLCPVPNSSSPVTEAYGDETLSRVYVFEWHKRVLEERDSVEDDERAGRPRKTLVCETCQAGRRAVSLAMWIIRSVPLEIVGSSGHEKVPTAENQVWSDREDHEERGSKDRAASTCGPHSDSFNDT</sequence>
<comment type="caution">
    <text evidence="2">The sequence shown here is derived from an EMBL/GenBank/DDBJ whole genome shotgun (WGS) entry which is preliminary data.</text>
</comment>
<name>A0A8X6SH71_TRICX</name>
<keyword evidence="3" id="KW-1185">Reference proteome</keyword>
<dbReference type="AlphaFoldDB" id="A0A8X6SH71"/>
<proteinExistence type="predicted"/>
<feature type="compositionally biased region" description="Basic and acidic residues" evidence="1">
    <location>
        <begin position="139"/>
        <end position="153"/>
    </location>
</feature>
<reference evidence="2" key="1">
    <citation type="submission" date="2020-08" db="EMBL/GenBank/DDBJ databases">
        <title>Multicomponent nature underlies the extraordinary mechanical properties of spider dragline silk.</title>
        <authorList>
            <person name="Kono N."/>
            <person name="Nakamura H."/>
            <person name="Mori M."/>
            <person name="Yoshida Y."/>
            <person name="Ohtoshi R."/>
            <person name="Malay A.D."/>
            <person name="Moran D.A.P."/>
            <person name="Tomita M."/>
            <person name="Numata K."/>
            <person name="Arakawa K."/>
        </authorList>
    </citation>
    <scope>NUCLEOTIDE SEQUENCE</scope>
</reference>